<dbReference type="SMART" id="SM00671">
    <property type="entry name" value="SEL1"/>
    <property type="match status" value="3"/>
</dbReference>
<feature type="domain" description="Protein kinase" evidence="5">
    <location>
        <begin position="739"/>
        <end position="1087"/>
    </location>
</feature>
<dbReference type="InterPro" id="IPR006597">
    <property type="entry name" value="Sel1-like"/>
</dbReference>
<dbReference type="Pfam" id="PF07714">
    <property type="entry name" value="PK_Tyr_Ser-Thr"/>
    <property type="match status" value="1"/>
</dbReference>
<organism evidence="6 7">
    <name type="scientific">Gigaspora margarita</name>
    <dbReference type="NCBI Taxonomy" id="4874"/>
    <lineage>
        <taxon>Eukaryota</taxon>
        <taxon>Fungi</taxon>
        <taxon>Fungi incertae sedis</taxon>
        <taxon>Mucoromycota</taxon>
        <taxon>Glomeromycotina</taxon>
        <taxon>Glomeromycetes</taxon>
        <taxon>Diversisporales</taxon>
        <taxon>Gigasporaceae</taxon>
        <taxon>Gigaspora</taxon>
    </lineage>
</organism>
<evidence type="ECO:0000256" key="3">
    <source>
        <dbReference type="ARBA" id="ARBA00022777"/>
    </source>
</evidence>
<dbReference type="PANTHER" id="PTHR44329:SF288">
    <property type="entry name" value="MITOGEN-ACTIVATED PROTEIN KINASE KINASE KINASE 20"/>
    <property type="match status" value="1"/>
</dbReference>
<gene>
    <name evidence="6" type="ORF">GMARGA_LOCUS9288</name>
</gene>
<keyword evidence="4" id="KW-0067">ATP-binding</keyword>
<dbReference type="Gene3D" id="3.30.200.20">
    <property type="entry name" value="Phosphorylase Kinase, domain 1"/>
    <property type="match status" value="1"/>
</dbReference>
<evidence type="ECO:0000256" key="4">
    <source>
        <dbReference type="ARBA" id="ARBA00022840"/>
    </source>
</evidence>
<dbReference type="InterPro" id="IPR000719">
    <property type="entry name" value="Prot_kinase_dom"/>
</dbReference>
<evidence type="ECO:0000256" key="1">
    <source>
        <dbReference type="ARBA" id="ARBA00022679"/>
    </source>
</evidence>
<dbReference type="PANTHER" id="PTHR44329">
    <property type="entry name" value="SERINE/THREONINE-PROTEIN KINASE TNNI3K-RELATED"/>
    <property type="match status" value="1"/>
</dbReference>
<protein>
    <submittedName>
        <fullName evidence="6">4752_t:CDS:1</fullName>
    </submittedName>
</protein>
<reference evidence="6 7" key="1">
    <citation type="submission" date="2021-06" db="EMBL/GenBank/DDBJ databases">
        <authorList>
            <person name="Kallberg Y."/>
            <person name="Tangrot J."/>
            <person name="Rosling A."/>
        </authorList>
    </citation>
    <scope>NUCLEOTIDE SEQUENCE [LARGE SCALE GENOMIC DNA]</scope>
    <source>
        <strain evidence="6 7">120-4 pot B 10/14</strain>
    </source>
</reference>
<keyword evidence="7" id="KW-1185">Reference proteome</keyword>
<dbReference type="CDD" id="cd00180">
    <property type="entry name" value="PKc"/>
    <property type="match status" value="1"/>
</dbReference>
<dbReference type="PROSITE" id="PS50011">
    <property type="entry name" value="PROTEIN_KINASE_DOM"/>
    <property type="match status" value="1"/>
</dbReference>
<comment type="caution">
    <text evidence="6">The sequence shown here is derived from an EMBL/GenBank/DDBJ whole genome shotgun (WGS) entry which is preliminary data.</text>
</comment>
<dbReference type="SUPFAM" id="SSF81901">
    <property type="entry name" value="HCP-like"/>
    <property type="match status" value="1"/>
</dbReference>
<accession>A0ABN7UR11</accession>
<dbReference type="SMART" id="SM00220">
    <property type="entry name" value="S_TKc"/>
    <property type="match status" value="1"/>
</dbReference>
<keyword evidence="3" id="KW-0418">Kinase</keyword>
<evidence type="ECO:0000256" key="2">
    <source>
        <dbReference type="ARBA" id="ARBA00022741"/>
    </source>
</evidence>
<dbReference type="SUPFAM" id="SSF56112">
    <property type="entry name" value="Protein kinase-like (PK-like)"/>
    <property type="match status" value="1"/>
</dbReference>
<dbReference type="InterPro" id="IPR051681">
    <property type="entry name" value="Ser/Thr_Kinases-Pseudokinases"/>
</dbReference>
<proteinExistence type="predicted"/>
<evidence type="ECO:0000313" key="7">
    <source>
        <dbReference type="Proteomes" id="UP000789901"/>
    </source>
</evidence>
<sequence>MNVRLIVNNKPYGKITLESLTLSEAYYQIINLDSNDPRYKFFFVLNNEEVGKIKLGPKNKLLNTNLMIFDIISKENELYVKRELLITIYDGKTIKNFFSINKLNSKLSDIHGELIDKKIISPEFNFLREDLKKENLQEILLECEKSITLEEILINDVMRILSASKFSSGKISSTSLSNSLTLEPCFSSLLYNDEIDYVKQNIHNYKLDYGLSFIREGVKHGTHRLFDFIQSIKYSIPENYDSFMAELLTTKRINDFFIVKNQLDISNSDNLPSELQILLNYEDQYLNKGNICFIVVNKRIELHVRKELIRPSKEFENAVDRAINGTDPYLKLKKVFAIFGNFIAQRVILGHKLFNYTEVDCAKIDTIKKNQAMMLYIDKNDNFLTPNGKIIGRDEFNGWVESCYKTYANLQVVGYRDLVTIYEIFEEPTRDRIKSILKAHENDYSLLKTLGSIEEVDMFKTYHSLSKSIYQEDLKLSDIKQKILMTDTLWKYYINIWEQLNGKIIKFKATNVFGFTLIISLFRTNDSRKMVINWMLVGYPEIINIVEPENIENLVGSQEISFNHENSWVISLPILSKLPINSVFAYSFKYPLSNSDSSLLACVKFDRSNNIRINITNYTDYDNELKDNFKYRIYWCIYITSIQKVTIGQFIFKEDITKTIRMIKNKPSAKACVSKKEKDYYEAILTKKHKGELLENIKQNMAGTSNELNELISNIFEGVTKNINNEGNEVIKKYEYNLFSNLIVINSGPFGNIYKATWENSTIVLKSKTIDTSQIDSKIISESKNAINYNKIISFDDAIASYEKWIESKIIEGKIHEHNIDEFEDYKLISSGATSKVYRARYKSTKNLCALKFIEKNNHTSKELVNEDPNVVKYVLILEYANNGTLRDYLHQNSTKIEWELKVQFAIQLVEAVKWLHAHNIVYGDLEQSKNVKFQRYRKNKKSDIYSIGVILWEISTEKQPFKNLDPCWQSLQDDQPSIKEVAMAFEVFIVQDITENDSFDIFDKLGFEEFITNTFETINFNIEMDATAFSQDEMTHFVYNLYSTFSKLFNEGKSVRDIIINYISKNNKSNEEVFKWLLENCTHSTKNKCAAAEYMLGEYFYKLRKYNRAFYYLKSATKNGNFKVLNTLGLCYQRGQGTDTNAVEGFRSFKRAALWGLPTSQYELGNCYKYGIGTEINLIEALKWYKKATKANSNYRVHQKRAKIKISSKNY</sequence>
<keyword evidence="1" id="KW-0808">Transferase</keyword>
<dbReference type="Gene3D" id="1.25.40.10">
    <property type="entry name" value="Tetratricopeptide repeat domain"/>
    <property type="match status" value="1"/>
</dbReference>
<dbReference type="Gene3D" id="1.10.510.10">
    <property type="entry name" value="Transferase(Phosphotransferase) domain 1"/>
    <property type="match status" value="2"/>
</dbReference>
<dbReference type="EMBL" id="CAJVQB010004940">
    <property type="protein sequence ID" value="CAG8649646.1"/>
    <property type="molecule type" value="Genomic_DNA"/>
</dbReference>
<keyword evidence="2" id="KW-0547">Nucleotide-binding</keyword>
<dbReference type="Pfam" id="PF08238">
    <property type="entry name" value="Sel1"/>
    <property type="match status" value="3"/>
</dbReference>
<dbReference type="InterPro" id="IPR011009">
    <property type="entry name" value="Kinase-like_dom_sf"/>
</dbReference>
<dbReference type="Proteomes" id="UP000789901">
    <property type="component" value="Unassembled WGS sequence"/>
</dbReference>
<dbReference type="InterPro" id="IPR001245">
    <property type="entry name" value="Ser-Thr/Tyr_kinase_cat_dom"/>
</dbReference>
<evidence type="ECO:0000313" key="6">
    <source>
        <dbReference type="EMBL" id="CAG8649646.1"/>
    </source>
</evidence>
<evidence type="ECO:0000259" key="5">
    <source>
        <dbReference type="PROSITE" id="PS50011"/>
    </source>
</evidence>
<name>A0ABN7UR11_GIGMA</name>
<dbReference type="InterPro" id="IPR011990">
    <property type="entry name" value="TPR-like_helical_dom_sf"/>
</dbReference>